<dbReference type="AlphaFoldDB" id="A0A9P5TK84"/>
<evidence type="ECO:0008006" key="4">
    <source>
        <dbReference type="Google" id="ProtNLM"/>
    </source>
</evidence>
<dbReference type="Proteomes" id="UP000724874">
    <property type="component" value="Unassembled WGS sequence"/>
</dbReference>
<accession>A0A9P5TK84</accession>
<keyword evidence="1" id="KW-0175">Coiled coil</keyword>
<comment type="caution">
    <text evidence="2">The sequence shown here is derived from an EMBL/GenBank/DDBJ whole genome shotgun (WGS) entry which is preliminary data.</text>
</comment>
<evidence type="ECO:0000313" key="2">
    <source>
        <dbReference type="EMBL" id="KAF8886247.1"/>
    </source>
</evidence>
<protein>
    <recommendedName>
        <fullName evidence="4">F-box domain-containing protein</fullName>
    </recommendedName>
</protein>
<proteinExistence type="predicted"/>
<feature type="non-terminal residue" evidence="2">
    <location>
        <position position="1"/>
    </location>
</feature>
<name>A0A9P5TK84_GYMJU</name>
<organism evidence="2 3">
    <name type="scientific">Gymnopilus junonius</name>
    <name type="common">Spectacular rustgill mushroom</name>
    <name type="synonym">Gymnopilus spectabilis subsp. junonius</name>
    <dbReference type="NCBI Taxonomy" id="109634"/>
    <lineage>
        <taxon>Eukaryota</taxon>
        <taxon>Fungi</taxon>
        <taxon>Dikarya</taxon>
        <taxon>Basidiomycota</taxon>
        <taxon>Agaricomycotina</taxon>
        <taxon>Agaricomycetes</taxon>
        <taxon>Agaricomycetidae</taxon>
        <taxon>Agaricales</taxon>
        <taxon>Agaricineae</taxon>
        <taxon>Hymenogastraceae</taxon>
        <taxon>Gymnopilus</taxon>
    </lineage>
</organism>
<dbReference type="EMBL" id="JADNYJ010000097">
    <property type="protein sequence ID" value="KAF8886247.1"/>
    <property type="molecule type" value="Genomic_DNA"/>
</dbReference>
<reference evidence="2" key="1">
    <citation type="submission" date="2020-11" db="EMBL/GenBank/DDBJ databases">
        <authorList>
            <consortium name="DOE Joint Genome Institute"/>
            <person name="Ahrendt S."/>
            <person name="Riley R."/>
            <person name="Andreopoulos W."/>
            <person name="LaButti K."/>
            <person name="Pangilinan J."/>
            <person name="Ruiz-duenas F.J."/>
            <person name="Barrasa J.M."/>
            <person name="Sanchez-Garcia M."/>
            <person name="Camarero S."/>
            <person name="Miyauchi S."/>
            <person name="Serrano A."/>
            <person name="Linde D."/>
            <person name="Babiker R."/>
            <person name="Drula E."/>
            <person name="Ayuso-Fernandez I."/>
            <person name="Pacheco R."/>
            <person name="Padilla G."/>
            <person name="Ferreira P."/>
            <person name="Barriuso J."/>
            <person name="Kellner H."/>
            <person name="Castanera R."/>
            <person name="Alfaro M."/>
            <person name="Ramirez L."/>
            <person name="Pisabarro A.G."/>
            <person name="Kuo A."/>
            <person name="Tritt A."/>
            <person name="Lipzen A."/>
            <person name="He G."/>
            <person name="Yan M."/>
            <person name="Ng V."/>
            <person name="Cullen D."/>
            <person name="Martin F."/>
            <person name="Rosso M.-N."/>
            <person name="Henrissat B."/>
            <person name="Hibbett D."/>
            <person name="Martinez A.T."/>
            <person name="Grigoriev I.V."/>
        </authorList>
    </citation>
    <scope>NUCLEOTIDE SEQUENCE</scope>
    <source>
        <strain evidence="2">AH 44721</strain>
    </source>
</reference>
<dbReference type="OrthoDB" id="3221235at2759"/>
<evidence type="ECO:0000256" key="1">
    <source>
        <dbReference type="SAM" id="Coils"/>
    </source>
</evidence>
<evidence type="ECO:0000313" key="3">
    <source>
        <dbReference type="Proteomes" id="UP000724874"/>
    </source>
</evidence>
<sequence>MQPHLVELLQNNNSPSTAAQADAKDLMSKPLQKLESKSEEIQSILASLKELEEERNGLDKTIEEYSLILSPIRRIPSELLQEIFYYCLPDHRNPVMSFKEAPMLLAIICRSWRSIVLSSPRIWARLHIPLLLYNGHPDSKMMLERRHLVDTWLSRSGTCSLSISL</sequence>
<gene>
    <name evidence="2" type="ORF">CPB84DRAFT_1685141</name>
</gene>
<feature type="coiled-coil region" evidence="1">
    <location>
        <begin position="31"/>
        <end position="68"/>
    </location>
</feature>
<keyword evidence="3" id="KW-1185">Reference proteome</keyword>